<dbReference type="Proteomes" id="UP001596237">
    <property type="component" value="Unassembled WGS sequence"/>
</dbReference>
<evidence type="ECO:0000313" key="2">
    <source>
        <dbReference type="EMBL" id="MFC6390157.1"/>
    </source>
</evidence>
<gene>
    <name evidence="2" type="ORF">ACFQDP_12545</name>
</gene>
<dbReference type="RefSeq" id="WP_009866631.1">
    <property type="nucleotide sequence ID" value="NZ_JBHSTT010000041.1"/>
</dbReference>
<evidence type="ECO:0000313" key="3">
    <source>
        <dbReference type="Proteomes" id="UP001596237"/>
    </source>
</evidence>
<proteinExistence type="predicted"/>
<feature type="domain" description="Aspartate/glutamate/uridylate kinase" evidence="1">
    <location>
        <begin position="21"/>
        <end position="160"/>
    </location>
</feature>
<evidence type="ECO:0000259" key="1">
    <source>
        <dbReference type="Pfam" id="PF00696"/>
    </source>
</evidence>
<organism evidence="2 3">
    <name type="scientific">Methylorubrum zatmanii</name>
    <dbReference type="NCBI Taxonomy" id="29429"/>
    <lineage>
        <taxon>Bacteria</taxon>
        <taxon>Pseudomonadati</taxon>
        <taxon>Pseudomonadota</taxon>
        <taxon>Alphaproteobacteria</taxon>
        <taxon>Hyphomicrobiales</taxon>
        <taxon>Methylobacteriaceae</taxon>
        <taxon>Methylorubrum</taxon>
    </lineage>
</organism>
<dbReference type="InterPro" id="IPR001048">
    <property type="entry name" value="Asp/Glu/Uridylate_kinase"/>
</dbReference>
<keyword evidence="2" id="KW-0808">Transferase</keyword>
<dbReference type="InterPro" id="IPR036393">
    <property type="entry name" value="AceGlu_kinase-like_sf"/>
</dbReference>
<dbReference type="GO" id="GO:0016301">
    <property type="term" value="F:kinase activity"/>
    <property type="evidence" value="ECO:0007669"/>
    <property type="project" value="UniProtKB-KW"/>
</dbReference>
<dbReference type="Pfam" id="PF00696">
    <property type="entry name" value="AA_kinase"/>
    <property type="match status" value="1"/>
</dbReference>
<reference evidence="3" key="1">
    <citation type="journal article" date="2019" name="Int. J. Syst. Evol. Microbiol.">
        <title>The Global Catalogue of Microorganisms (GCM) 10K type strain sequencing project: providing services to taxonomists for standard genome sequencing and annotation.</title>
        <authorList>
            <consortium name="The Broad Institute Genomics Platform"/>
            <consortium name="The Broad Institute Genome Sequencing Center for Infectious Disease"/>
            <person name="Wu L."/>
            <person name="Ma J."/>
        </authorList>
    </citation>
    <scope>NUCLEOTIDE SEQUENCE [LARGE SCALE GENOMIC DNA]</scope>
    <source>
        <strain evidence="3">CCUG 36916</strain>
    </source>
</reference>
<keyword evidence="3" id="KW-1185">Reference proteome</keyword>
<name>A0ABW1WNJ2_9HYPH</name>
<dbReference type="SUPFAM" id="SSF53633">
    <property type="entry name" value="Carbamate kinase-like"/>
    <property type="match status" value="1"/>
</dbReference>
<dbReference type="Gene3D" id="3.40.1160.10">
    <property type="entry name" value="Acetylglutamate kinase-like"/>
    <property type="match status" value="1"/>
</dbReference>
<comment type="caution">
    <text evidence="2">The sequence shown here is derived from an EMBL/GenBank/DDBJ whole genome shotgun (WGS) entry which is preliminary data.</text>
</comment>
<protein>
    <submittedName>
        <fullName evidence="2">Uridylate kinase</fullName>
    </submittedName>
</protein>
<sequence length="207" mass="20939">MTPVAALRQASPVVAGKEGPAVVKIGGSLVADRARLRAVLAACADEAPVAVVPGGGPFAEAVRTAQAALGFDDALAHRLALDAMGRMAEVFASLEPRLAIAASPEAVAGTLSQGRAAIWDPAALKAGHPDIPESWEVTSDSLALWLATALGARRCILVKSAKLSPDASPSALARAGLVDAAFPRFAAAFPGEIVIRGPATSSERHAA</sequence>
<accession>A0ABW1WNJ2</accession>
<dbReference type="EMBL" id="JBHSTT010000041">
    <property type="protein sequence ID" value="MFC6390157.1"/>
    <property type="molecule type" value="Genomic_DNA"/>
</dbReference>
<keyword evidence="2" id="KW-0418">Kinase</keyword>